<evidence type="ECO:0008006" key="3">
    <source>
        <dbReference type="Google" id="ProtNLM"/>
    </source>
</evidence>
<proteinExistence type="predicted"/>
<organism evidence="1 2">
    <name type="scientific">Magallana gigas</name>
    <name type="common">Pacific oyster</name>
    <name type="synonym">Crassostrea gigas</name>
    <dbReference type="NCBI Taxonomy" id="29159"/>
    <lineage>
        <taxon>Eukaryota</taxon>
        <taxon>Metazoa</taxon>
        <taxon>Spiralia</taxon>
        <taxon>Lophotrochozoa</taxon>
        <taxon>Mollusca</taxon>
        <taxon>Bivalvia</taxon>
        <taxon>Autobranchia</taxon>
        <taxon>Pteriomorphia</taxon>
        <taxon>Ostreida</taxon>
        <taxon>Ostreoidea</taxon>
        <taxon>Ostreidae</taxon>
        <taxon>Magallana</taxon>
    </lineage>
</organism>
<accession>A0A8W8N760</accession>
<dbReference type="Proteomes" id="UP000005408">
    <property type="component" value="Unassembled WGS sequence"/>
</dbReference>
<dbReference type="AlphaFoldDB" id="A0A8W8N760"/>
<sequence>MVKTCSCGTCNSDTRYPERVQNVRFIPFPKPTTNGAKCLRWIKSCGRPHWQFNQSKINRHTFVCFKVDHVLQHFVEPNGPTPDFPDPLPADGSHMKKTRLHWKSRNKVEYNPSYQETSTSIHQDGSVSNTDSIMDSTNACQQVINAEGDSLGLLTAAAQVHELQDKLNSTLETLHQQRVLNHHLQLQLSATSQPSKDPEPDLTVQKILQQKKKFQDYFFLILI</sequence>
<evidence type="ECO:0000313" key="2">
    <source>
        <dbReference type="Proteomes" id="UP000005408"/>
    </source>
</evidence>
<reference evidence="1" key="1">
    <citation type="submission" date="2022-08" db="UniProtKB">
        <authorList>
            <consortium name="EnsemblMetazoa"/>
        </authorList>
    </citation>
    <scope>IDENTIFICATION</scope>
    <source>
        <strain evidence="1">05x7-T-G4-1.051#20</strain>
    </source>
</reference>
<keyword evidence="2" id="KW-1185">Reference proteome</keyword>
<name>A0A8W8N760_MAGGI</name>
<evidence type="ECO:0000313" key="1">
    <source>
        <dbReference type="EnsemblMetazoa" id="G4628.1:cds"/>
    </source>
</evidence>
<protein>
    <recommendedName>
        <fullName evidence="3">THAP-type domain-containing protein</fullName>
    </recommendedName>
</protein>
<dbReference type="EnsemblMetazoa" id="G4628.1">
    <property type="protein sequence ID" value="G4628.1:cds"/>
    <property type="gene ID" value="G4628"/>
</dbReference>